<keyword evidence="4" id="KW-1185">Reference proteome</keyword>
<accession>A0ABU8WWI3</accession>
<keyword evidence="2" id="KW-1133">Transmembrane helix</keyword>
<evidence type="ECO:0000313" key="3">
    <source>
        <dbReference type="EMBL" id="MEJ8851891.1"/>
    </source>
</evidence>
<proteinExistence type="predicted"/>
<dbReference type="RefSeq" id="WP_340347698.1">
    <property type="nucleotide sequence ID" value="NZ_JBBKZT010000028.1"/>
</dbReference>
<name>A0ABU8WWI3_9BURK</name>
<comment type="caution">
    <text evidence="3">The sequence shown here is derived from an EMBL/GenBank/DDBJ whole genome shotgun (WGS) entry which is preliminary data.</text>
</comment>
<dbReference type="EMBL" id="JBBKZT010000028">
    <property type="protein sequence ID" value="MEJ8851891.1"/>
    <property type="molecule type" value="Genomic_DNA"/>
</dbReference>
<organism evidence="3 4">
    <name type="scientific">Variovorax rhizosphaerae</name>
    <dbReference type="NCBI Taxonomy" id="1836200"/>
    <lineage>
        <taxon>Bacteria</taxon>
        <taxon>Pseudomonadati</taxon>
        <taxon>Pseudomonadota</taxon>
        <taxon>Betaproteobacteria</taxon>
        <taxon>Burkholderiales</taxon>
        <taxon>Comamonadaceae</taxon>
        <taxon>Variovorax</taxon>
    </lineage>
</organism>
<protein>
    <submittedName>
        <fullName evidence="3">Uncharacterized protein</fullName>
    </submittedName>
</protein>
<dbReference type="Proteomes" id="UP001385892">
    <property type="component" value="Unassembled WGS sequence"/>
</dbReference>
<gene>
    <name evidence="3" type="ORF">WKW82_35050</name>
</gene>
<feature type="region of interest" description="Disordered" evidence="1">
    <location>
        <begin position="1"/>
        <end position="33"/>
    </location>
</feature>
<evidence type="ECO:0000313" key="4">
    <source>
        <dbReference type="Proteomes" id="UP001385892"/>
    </source>
</evidence>
<keyword evidence="2" id="KW-0472">Membrane</keyword>
<feature type="transmembrane region" description="Helical" evidence="2">
    <location>
        <begin position="37"/>
        <end position="57"/>
    </location>
</feature>
<evidence type="ECO:0000256" key="1">
    <source>
        <dbReference type="SAM" id="MobiDB-lite"/>
    </source>
</evidence>
<sequence length="60" mass="7019">MAKHYPDPRESESMPSRLDELTQDSRPRKKEENKVGWRRNFLVLVAVLLAAFAAFLLRHP</sequence>
<reference evidence="3 4" key="1">
    <citation type="submission" date="2024-03" db="EMBL/GenBank/DDBJ databases">
        <title>Novel species of the genus Variovorax.</title>
        <authorList>
            <person name="Liu Q."/>
            <person name="Xin Y.-H."/>
        </authorList>
    </citation>
    <scope>NUCLEOTIDE SEQUENCE [LARGE SCALE GENOMIC DNA]</scope>
    <source>
        <strain evidence="3 4">KACC 18900</strain>
    </source>
</reference>
<keyword evidence="2" id="KW-0812">Transmembrane</keyword>
<evidence type="ECO:0000256" key="2">
    <source>
        <dbReference type="SAM" id="Phobius"/>
    </source>
</evidence>